<dbReference type="AlphaFoldDB" id="A0A0V0SB45"/>
<dbReference type="Proteomes" id="UP000054630">
    <property type="component" value="Unassembled WGS sequence"/>
</dbReference>
<gene>
    <name evidence="1" type="ORF">T07_2789</name>
</gene>
<evidence type="ECO:0000313" key="1">
    <source>
        <dbReference type="EMBL" id="KRX23947.1"/>
    </source>
</evidence>
<comment type="caution">
    <text evidence="1">The sequence shown here is derived from an EMBL/GenBank/DDBJ whole genome shotgun (WGS) entry which is preliminary data.</text>
</comment>
<reference evidence="1 2" key="1">
    <citation type="submission" date="2015-01" db="EMBL/GenBank/DDBJ databases">
        <title>Evolution of Trichinella species and genotypes.</title>
        <authorList>
            <person name="Korhonen P.K."/>
            <person name="Edoardo P."/>
            <person name="Giuseppe L.R."/>
            <person name="Gasser R.B."/>
        </authorList>
    </citation>
    <scope>NUCLEOTIDE SEQUENCE [LARGE SCALE GENOMIC DNA]</scope>
    <source>
        <strain evidence="1">ISS37</strain>
    </source>
</reference>
<accession>A0A0V0SB45</accession>
<evidence type="ECO:0000313" key="2">
    <source>
        <dbReference type="Proteomes" id="UP000054630"/>
    </source>
</evidence>
<sequence length="89" mass="10410">MAILKEEHNLHCCPIAQWRRLNSTIFTTSESTALGAFKRIFIGNSVNILCEDYVNLIIKLLLTRKPFTTTNQWRDQNFEENNLIWIIGQ</sequence>
<keyword evidence="2" id="KW-1185">Reference proteome</keyword>
<organism evidence="1 2">
    <name type="scientific">Trichinella nelsoni</name>
    <dbReference type="NCBI Taxonomy" id="6336"/>
    <lineage>
        <taxon>Eukaryota</taxon>
        <taxon>Metazoa</taxon>
        <taxon>Ecdysozoa</taxon>
        <taxon>Nematoda</taxon>
        <taxon>Enoplea</taxon>
        <taxon>Dorylaimia</taxon>
        <taxon>Trichinellida</taxon>
        <taxon>Trichinellidae</taxon>
        <taxon>Trichinella</taxon>
    </lineage>
</organism>
<proteinExistence type="predicted"/>
<protein>
    <submittedName>
        <fullName evidence="1">Uncharacterized protein</fullName>
    </submittedName>
</protein>
<dbReference type="EMBL" id="JYDL01000021">
    <property type="protein sequence ID" value="KRX23947.1"/>
    <property type="molecule type" value="Genomic_DNA"/>
</dbReference>
<name>A0A0V0SB45_9BILA</name>